<comment type="caution">
    <text evidence="3">The sequence shown here is derived from an EMBL/GenBank/DDBJ whole genome shotgun (WGS) entry which is preliminary data.</text>
</comment>
<gene>
    <name evidence="3" type="ORF">ACFO3D_07020</name>
</gene>
<dbReference type="Pfam" id="PF05935">
    <property type="entry name" value="Arylsulfotrans"/>
    <property type="match status" value="1"/>
</dbReference>
<dbReference type="InterPro" id="IPR038477">
    <property type="entry name" value="ASST_N_sf"/>
</dbReference>
<accession>A0ABV9DHX1</accession>
<dbReference type="InterPro" id="IPR053143">
    <property type="entry name" value="Arylsulfate_ST"/>
</dbReference>
<evidence type="ECO:0000313" key="4">
    <source>
        <dbReference type="Proteomes" id="UP001595989"/>
    </source>
</evidence>
<dbReference type="RefSeq" id="WP_390294193.1">
    <property type="nucleotide sequence ID" value="NZ_JBHSFU010000004.1"/>
</dbReference>
<feature type="transmembrane region" description="Helical" evidence="1">
    <location>
        <begin position="7"/>
        <end position="25"/>
    </location>
</feature>
<keyword evidence="4" id="KW-1185">Reference proteome</keyword>
<dbReference type="SUPFAM" id="SSF50998">
    <property type="entry name" value="Quinoprotein alcohol dehydrogenase-like"/>
    <property type="match status" value="1"/>
</dbReference>
<reference evidence="4" key="1">
    <citation type="journal article" date="2019" name="Int. J. Syst. Evol. Microbiol.">
        <title>The Global Catalogue of Microorganisms (GCM) 10K type strain sequencing project: providing services to taxonomists for standard genome sequencing and annotation.</title>
        <authorList>
            <consortium name="The Broad Institute Genomics Platform"/>
            <consortium name="The Broad Institute Genome Sequencing Center for Infectious Disease"/>
            <person name="Wu L."/>
            <person name="Ma J."/>
        </authorList>
    </citation>
    <scope>NUCLEOTIDE SEQUENCE [LARGE SCALE GENOMIC DNA]</scope>
    <source>
        <strain evidence="4">CGMCC 4.7426</strain>
    </source>
</reference>
<proteinExistence type="predicted"/>
<evidence type="ECO:0000256" key="1">
    <source>
        <dbReference type="SAM" id="Phobius"/>
    </source>
</evidence>
<protein>
    <submittedName>
        <fullName evidence="3">Aryl-sulfate sulfotransferase</fullName>
    </submittedName>
</protein>
<dbReference type="EMBL" id="JBHSFU010000004">
    <property type="protein sequence ID" value="MFC4557958.1"/>
    <property type="molecule type" value="Genomic_DNA"/>
</dbReference>
<dbReference type="InterPro" id="IPR010262">
    <property type="entry name" value="Arylsulfotransferase_bact"/>
</dbReference>
<evidence type="ECO:0000313" key="3">
    <source>
        <dbReference type="EMBL" id="MFC4557958.1"/>
    </source>
</evidence>
<dbReference type="InterPro" id="IPR011047">
    <property type="entry name" value="Quinoprotein_ADH-like_sf"/>
</dbReference>
<organism evidence="3 4">
    <name type="scientific">Virgibacillus kekensis</name>
    <dbReference type="NCBI Taxonomy" id="202261"/>
    <lineage>
        <taxon>Bacteria</taxon>
        <taxon>Bacillati</taxon>
        <taxon>Bacillota</taxon>
        <taxon>Bacilli</taxon>
        <taxon>Bacillales</taxon>
        <taxon>Bacillaceae</taxon>
        <taxon>Virgibacillus</taxon>
    </lineage>
</organism>
<dbReference type="Proteomes" id="UP001595989">
    <property type="component" value="Unassembled WGS sequence"/>
</dbReference>
<evidence type="ECO:0000259" key="2">
    <source>
        <dbReference type="Pfam" id="PF17425"/>
    </source>
</evidence>
<dbReference type="InterPro" id="IPR035391">
    <property type="entry name" value="Arylsulfotran_N"/>
</dbReference>
<dbReference type="PANTHER" id="PTHR35340:SF10">
    <property type="entry name" value="CYTOPLASMIC PROTEIN"/>
    <property type="match status" value="1"/>
</dbReference>
<sequence length="566" mass="64724">MNKKTGIPILAAVIVAAGAYFIFTYTNEDFTPQEALVDQAEKSVSAKEVDYKYPPTPVVDTLMKKQKKVEQQILKESEGSTFSDPYINLDPYNRSPLSALIVFETEEEAEVTFTVKSKNGDADITKTIHNLKTQHQLPVLGLYPNFENTVVIEARTESGKTMKNTVTIKTSELPEYIPEINIKTLKKDLVEMPENGLTFAVPSTKYPYGFDLNGDIRWYSSEYNSHVFKQLENGNFIFLGKDSNRGKTYNRLFEINLMGKIYNAFKISAEPAHSEAKGMEKTLIHHDISELPSGNLVLTVHDDDGEYLEDTMIVIDRQTGDILKEFDLKNLFPKDVYENFENDGEENATDWFHQNSVVYDESDTSLIISGRNQDAVMKIDYETGDVIWTLAHPEGWSDAYEKYLIKGQGEDFKYPGGQHDPTILPDFDNNPDTIDLLIYDNNVVVTRGDEELSEQFSAATHYRINEETLEAEVIWTYGKERGPEYFTNIIGSAKYMQESGNILVDFGWVDEGKRSHIVEVTEDEEPKVVFEAVATDFPKGAWVYRSQRYSLYPDTWERRYWISNEE</sequence>
<feature type="domain" description="Arylsulfotransferase N-terminal" evidence="2">
    <location>
        <begin position="87"/>
        <end position="170"/>
    </location>
</feature>
<dbReference type="Gene3D" id="2.60.40.3100">
    <property type="entry name" value="Arylsulphate sulphotransferase monomer, N-terminal domain"/>
    <property type="match status" value="1"/>
</dbReference>
<dbReference type="Pfam" id="PF17425">
    <property type="entry name" value="Arylsulfotran_N"/>
    <property type="match status" value="1"/>
</dbReference>
<name>A0ABV9DHX1_9BACI</name>
<keyword evidence="1" id="KW-1133">Transmembrane helix</keyword>
<dbReference type="PANTHER" id="PTHR35340">
    <property type="entry name" value="PQQ ENZYME REPEAT PROTEIN-RELATED"/>
    <property type="match status" value="1"/>
</dbReference>
<keyword evidence="1" id="KW-0472">Membrane</keyword>
<keyword evidence="1" id="KW-0812">Transmembrane</keyword>